<gene>
    <name evidence="1" type="ORF">ACFQ3C_15330</name>
</gene>
<reference evidence="2" key="1">
    <citation type="journal article" date="2019" name="Int. J. Syst. Evol. Microbiol.">
        <title>The Global Catalogue of Microorganisms (GCM) 10K type strain sequencing project: providing services to taxonomists for standard genome sequencing and annotation.</title>
        <authorList>
            <consortium name="The Broad Institute Genomics Platform"/>
            <consortium name="The Broad Institute Genome Sequencing Center for Infectious Disease"/>
            <person name="Wu L."/>
            <person name="Ma J."/>
        </authorList>
    </citation>
    <scope>NUCLEOTIDE SEQUENCE [LARGE SCALE GENOMIC DNA]</scope>
    <source>
        <strain evidence="2">CCUG 55328</strain>
    </source>
</reference>
<accession>A0ABW3TFS3</accession>
<evidence type="ECO:0000313" key="2">
    <source>
        <dbReference type="Proteomes" id="UP001597151"/>
    </source>
</evidence>
<evidence type="ECO:0000313" key="1">
    <source>
        <dbReference type="EMBL" id="MFD1196044.1"/>
    </source>
</evidence>
<dbReference type="RefSeq" id="WP_380793597.1">
    <property type="nucleotide sequence ID" value="NZ_JBHTKR010000006.1"/>
</dbReference>
<keyword evidence="2" id="KW-1185">Reference proteome</keyword>
<comment type="caution">
    <text evidence="1">The sequence shown here is derived from an EMBL/GenBank/DDBJ whole genome shotgun (WGS) entry which is preliminary data.</text>
</comment>
<proteinExistence type="predicted"/>
<sequence>MLRALLIQEDFKVGRLHVATLMKRMGFEALYRKPTTSKPAKDQQIYPYFLRKLPITQSNQLWATIAR</sequence>
<dbReference type="Proteomes" id="UP001597151">
    <property type="component" value="Unassembled WGS sequence"/>
</dbReference>
<organism evidence="1 2">
    <name type="scientific">Seohaeicola saemankumensis</name>
    <dbReference type="NCBI Taxonomy" id="481181"/>
    <lineage>
        <taxon>Bacteria</taxon>
        <taxon>Pseudomonadati</taxon>
        <taxon>Pseudomonadota</taxon>
        <taxon>Alphaproteobacteria</taxon>
        <taxon>Rhodobacterales</taxon>
        <taxon>Roseobacteraceae</taxon>
        <taxon>Seohaeicola</taxon>
    </lineage>
</organism>
<dbReference type="EMBL" id="JBHTKR010000006">
    <property type="protein sequence ID" value="MFD1196044.1"/>
    <property type="molecule type" value="Genomic_DNA"/>
</dbReference>
<name>A0ABW3TFS3_9RHOB</name>
<protein>
    <submittedName>
        <fullName evidence="1">Uncharacterized protein</fullName>
    </submittedName>
</protein>